<dbReference type="InterPro" id="IPR009200">
    <property type="entry name" value="DUF1269_membrane"/>
</dbReference>
<keyword evidence="2" id="KW-1185">Reference proteome</keyword>
<organism evidence="1 2">
    <name type="scientific">Jiangella rhizosphaerae</name>
    <dbReference type="NCBI Taxonomy" id="2293569"/>
    <lineage>
        <taxon>Bacteria</taxon>
        <taxon>Bacillati</taxon>
        <taxon>Actinomycetota</taxon>
        <taxon>Actinomycetes</taxon>
        <taxon>Jiangellales</taxon>
        <taxon>Jiangellaceae</taxon>
        <taxon>Jiangella</taxon>
    </lineage>
</organism>
<name>A0A418KQ49_9ACTN</name>
<reference evidence="1 2" key="1">
    <citation type="submission" date="2018-09" db="EMBL/GenBank/DDBJ databases">
        <title>Isolation, diversity and antifungal activity of actinobacteria from wheat.</title>
        <authorList>
            <person name="Han C."/>
        </authorList>
    </citation>
    <scope>NUCLEOTIDE SEQUENCE [LARGE SCALE GENOMIC DNA]</scope>
    <source>
        <strain evidence="1 2">NEAU-YY265</strain>
    </source>
</reference>
<dbReference type="Proteomes" id="UP000284057">
    <property type="component" value="Unassembled WGS sequence"/>
</dbReference>
<comment type="caution">
    <text evidence="1">The sequence shown here is derived from an EMBL/GenBank/DDBJ whole genome shotgun (WGS) entry which is preliminary data.</text>
</comment>
<dbReference type="Pfam" id="PF06897">
    <property type="entry name" value="DUF1269"/>
    <property type="match status" value="1"/>
</dbReference>
<evidence type="ECO:0000313" key="2">
    <source>
        <dbReference type="Proteomes" id="UP000284057"/>
    </source>
</evidence>
<proteinExistence type="predicted"/>
<evidence type="ECO:0000313" key="1">
    <source>
        <dbReference type="EMBL" id="RIQ21811.1"/>
    </source>
</evidence>
<dbReference type="AlphaFoldDB" id="A0A418KQ49"/>
<dbReference type="EMBL" id="QUAL01000145">
    <property type="protein sequence ID" value="RIQ21811.1"/>
    <property type="molecule type" value="Genomic_DNA"/>
</dbReference>
<gene>
    <name evidence="1" type="ORF">DY240_14720</name>
</gene>
<accession>A0A418KQ49</accession>
<sequence length="182" mass="18912">MRSDEYAGDSIMSDSTVQVFVAVFGTEDEAGEALEDFRTMDRQGTIELVDAVVVVRRADGKVAFQETADPGGRTWAKRGAVAGGLVGLIFPPGLLVSAAVGAAGGGIWGTVRDKGVRDEDLRAIGDSLEPGTSAIIAVAEDRVIERLRAGLEGYRSIARHAVSAEAAAAVMTGSDEEPSAHP</sequence>
<protein>
    <submittedName>
        <fullName evidence="1">DUF1269 domain-containing protein</fullName>
    </submittedName>
</protein>